<dbReference type="GO" id="GO:0004775">
    <property type="term" value="F:succinate-CoA ligase (ADP-forming) activity"/>
    <property type="evidence" value="ECO:0007669"/>
    <property type="project" value="UniProtKB-UniRule"/>
</dbReference>
<comment type="cofactor">
    <cofactor evidence="7">
        <name>Mg(2+)</name>
        <dbReference type="ChEBI" id="CHEBI:18420"/>
    </cofactor>
    <text evidence="7">Binds 1 Mg(2+) ion per subunit.</text>
</comment>
<reference evidence="9 10" key="2">
    <citation type="journal article" date="2011" name="Stand. Genomic Sci.">
        <title>Complete genome sequence of Staphylothermus hellenicus P8.</title>
        <authorList>
            <person name="Anderson I."/>
            <person name="Wirth R."/>
            <person name="Lucas S."/>
            <person name="Copeland A."/>
            <person name="Lapidus A."/>
            <person name="Cheng J.F."/>
            <person name="Goodwin L."/>
            <person name="Pitluck S."/>
            <person name="Davenport K."/>
            <person name="Detter J.C."/>
            <person name="Han C."/>
            <person name="Tapia R."/>
            <person name="Land M."/>
            <person name="Hauser L."/>
            <person name="Pati A."/>
            <person name="Mikhailova N."/>
            <person name="Woyke T."/>
            <person name="Klenk H.P."/>
            <person name="Kyrpides N."/>
            <person name="Ivanova N."/>
        </authorList>
    </citation>
    <scope>NUCLEOTIDE SEQUENCE [LARGE SCALE GENOMIC DNA]</scope>
    <source>
        <strain evidence="10">DSM 12710 / JCM 10830 / BK20S6-10-b1 / P8</strain>
    </source>
</reference>
<dbReference type="NCBIfam" id="NF001913">
    <property type="entry name" value="PRK00696.1"/>
    <property type="match status" value="1"/>
</dbReference>
<evidence type="ECO:0000259" key="8">
    <source>
        <dbReference type="PROSITE" id="PS50975"/>
    </source>
</evidence>
<dbReference type="GO" id="GO:0004776">
    <property type="term" value="F:succinate-CoA ligase (GDP-forming) activity"/>
    <property type="evidence" value="ECO:0007669"/>
    <property type="project" value="RHEA"/>
</dbReference>
<dbReference type="InterPro" id="IPR013815">
    <property type="entry name" value="ATP_grasp_subdomain_1"/>
</dbReference>
<dbReference type="UniPathway" id="UPA00223">
    <property type="reaction ID" value="UER00999"/>
</dbReference>
<dbReference type="NCBIfam" id="TIGR01016">
    <property type="entry name" value="sucCoAbeta"/>
    <property type="match status" value="1"/>
</dbReference>
<feature type="binding site" evidence="7">
    <location>
        <position position="45"/>
    </location>
    <ligand>
        <name>ATP</name>
        <dbReference type="ChEBI" id="CHEBI:30616"/>
    </ligand>
</feature>
<dbReference type="PROSITE" id="PS50975">
    <property type="entry name" value="ATP_GRASP"/>
    <property type="match status" value="1"/>
</dbReference>
<dbReference type="HOGENOM" id="CLU_037430_0_2_2"/>
<comment type="pathway">
    <text evidence="7">Carbohydrate metabolism; tricarboxylic acid cycle; succinate from succinyl-CoA (ligase route): step 1/1.</text>
</comment>
<dbReference type="Gene3D" id="3.30.470.20">
    <property type="entry name" value="ATP-grasp fold, B domain"/>
    <property type="match status" value="1"/>
</dbReference>
<dbReference type="PANTHER" id="PTHR11815:SF10">
    <property type="entry name" value="SUCCINATE--COA LIGASE [GDP-FORMING] SUBUNIT BETA, MITOCHONDRIAL"/>
    <property type="match status" value="1"/>
</dbReference>
<dbReference type="PROSITE" id="PS01217">
    <property type="entry name" value="SUCCINYL_COA_LIG_3"/>
    <property type="match status" value="1"/>
</dbReference>
<feature type="binding site" evidence="7">
    <location>
        <position position="205"/>
    </location>
    <ligand>
        <name>Mg(2+)</name>
        <dbReference type="ChEBI" id="CHEBI:18420"/>
    </ligand>
</feature>
<name>D7DBC1_STAHD</name>
<dbReference type="GeneID" id="9233625"/>
<comment type="caution">
    <text evidence="7">Lacks conserved residue(s) required for the propagation of feature annotation.</text>
</comment>
<dbReference type="GO" id="GO:0042709">
    <property type="term" value="C:succinate-CoA ligase complex"/>
    <property type="evidence" value="ECO:0007669"/>
    <property type="project" value="TreeGrafter"/>
</dbReference>
<keyword evidence="2 7" id="KW-0436">Ligase</keyword>
<dbReference type="HAMAP" id="MF_00558">
    <property type="entry name" value="Succ_CoA_beta"/>
    <property type="match status" value="1"/>
</dbReference>
<dbReference type="Pfam" id="PF08442">
    <property type="entry name" value="ATP-grasp_2"/>
    <property type="match status" value="1"/>
</dbReference>
<feature type="binding site" evidence="7">
    <location>
        <position position="255"/>
    </location>
    <ligand>
        <name>substrate</name>
        <note>ligand shared with subunit alpha</note>
    </ligand>
</feature>
<keyword evidence="3 7" id="KW-0479">Metal-binding</keyword>
<dbReference type="RefSeq" id="WP_013142666.1">
    <property type="nucleotide sequence ID" value="NC_014205.1"/>
</dbReference>
<dbReference type="EMBL" id="CP002051">
    <property type="protein sequence ID" value="ADI31468.1"/>
    <property type="molecule type" value="Genomic_DNA"/>
</dbReference>
<feature type="binding site" evidence="7">
    <location>
        <begin position="312"/>
        <end position="314"/>
    </location>
    <ligand>
        <name>substrate</name>
        <note>ligand shared with subunit alpha</note>
    </ligand>
</feature>
<dbReference type="GO" id="GO:0000287">
    <property type="term" value="F:magnesium ion binding"/>
    <property type="evidence" value="ECO:0007669"/>
    <property type="project" value="UniProtKB-UniRule"/>
</dbReference>
<feature type="binding site" evidence="7">
    <location>
        <position position="91"/>
    </location>
    <ligand>
        <name>ATP</name>
        <dbReference type="ChEBI" id="CHEBI:30616"/>
    </ligand>
</feature>
<feature type="domain" description="ATP-grasp" evidence="8">
    <location>
        <begin position="9"/>
        <end position="238"/>
    </location>
</feature>
<feature type="binding site" evidence="7">
    <location>
        <position position="99"/>
    </location>
    <ligand>
        <name>ATP</name>
        <dbReference type="ChEBI" id="CHEBI:30616"/>
    </ligand>
</feature>
<dbReference type="KEGG" id="shc:Shell_0336"/>
<dbReference type="FunFam" id="3.30.470.20:FF:000002">
    <property type="entry name" value="Succinate--CoA ligase [ADP-forming] subunit beta"/>
    <property type="match status" value="1"/>
</dbReference>
<evidence type="ECO:0000256" key="6">
    <source>
        <dbReference type="ARBA" id="ARBA00022842"/>
    </source>
</evidence>
<dbReference type="InterPro" id="IPR005811">
    <property type="entry name" value="SUCC_ACL_C"/>
</dbReference>
<dbReference type="Proteomes" id="UP000002573">
    <property type="component" value="Chromosome"/>
</dbReference>
<dbReference type="InterPro" id="IPR017866">
    <property type="entry name" value="Succ-CoA_synthase_bsu_CS"/>
</dbReference>
<evidence type="ECO:0000256" key="2">
    <source>
        <dbReference type="ARBA" id="ARBA00022598"/>
    </source>
</evidence>
<keyword evidence="6 7" id="KW-0460">Magnesium</keyword>
<gene>
    <name evidence="7" type="primary">sucC</name>
    <name evidence="9" type="ordered locus">Shell_0336</name>
</gene>
<protein>
    <recommendedName>
        <fullName evidence="7">Succinate--CoA ligase [ADP-forming] subunit beta</fullName>
        <ecNumber evidence="7">6.2.1.5</ecNumber>
    </recommendedName>
    <alternativeName>
        <fullName evidence="7">Succinyl-CoA synthetase subunit beta</fullName>
        <shortName evidence="7">SCS-beta</shortName>
    </alternativeName>
</protein>
<dbReference type="SUPFAM" id="SSF52210">
    <property type="entry name" value="Succinyl-CoA synthetase domains"/>
    <property type="match status" value="1"/>
</dbReference>
<organism evidence="9 10">
    <name type="scientific">Staphylothermus hellenicus (strain DSM 12710 / JCM 10830 / BK20S6-10-b1 / P8)</name>
    <dbReference type="NCBI Taxonomy" id="591019"/>
    <lineage>
        <taxon>Archaea</taxon>
        <taxon>Thermoproteota</taxon>
        <taxon>Thermoprotei</taxon>
        <taxon>Desulfurococcales</taxon>
        <taxon>Desulfurococcaceae</taxon>
        <taxon>Staphylothermus</taxon>
    </lineage>
</organism>
<dbReference type="GO" id="GO:0005524">
    <property type="term" value="F:ATP binding"/>
    <property type="evidence" value="ECO:0007669"/>
    <property type="project" value="UniProtKB-UniRule"/>
</dbReference>
<dbReference type="InterPro" id="IPR011761">
    <property type="entry name" value="ATP-grasp"/>
</dbReference>
<dbReference type="InterPro" id="IPR005809">
    <property type="entry name" value="Succ_CoA_ligase-like_bsu"/>
</dbReference>
<keyword evidence="10" id="KW-1185">Reference proteome</keyword>
<comment type="function">
    <text evidence="7">Succinyl-CoA synthetase functions in the citric acid cycle (TCA), coupling the hydrolysis of succinyl-CoA to the synthesis of either ATP or GTP and thus represents the only step of substrate-level phosphorylation in the TCA. The beta subunit provides nucleotide specificity of the enzyme and binds the substrate succinate, while the binding sites for coenzyme A and phosphate are found in the alpha subunit.</text>
</comment>
<accession>D7DBC1</accession>
<evidence type="ECO:0000256" key="5">
    <source>
        <dbReference type="ARBA" id="ARBA00022840"/>
    </source>
</evidence>
<dbReference type="FunFam" id="3.40.50.261:FF:000007">
    <property type="entry name" value="Succinate--CoA ligase [ADP-forming] subunit beta"/>
    <property type="match status" value="1"/>
</dbReference>
<dbReference type="PIRSF" id="PIRSF001554">
    <property type="entry name" value="SucCS_beta"/>
    <property type="match status" value="1"/>
</dbReference>
<sequence>MKLYEFEAKEIARNNGVPVPRGNIAKTPEEARTVAEKIGGEVVLKAQVLVGRRGLAGGVLFASNPLEAEKVARELFNKRIRGEKAQLILVEEKICIDKEYYLSLTIDRSNREIVYLVSPLGGVEIEELVKKYPNKLLRIRVDPMIGYKSYMSRLAAKFLGLPKELWPSIHKIMNSMYNIMKNYDADLVEFNPLVKTCSNEIVAVDAKITIDDNSLYRHPEFAEKYGRELSKLEAIAKKLGFSYVELDGDVGIMCNGAGLTMATMDMVAYYGGRPANFLDIGGGASRERVKEAAKLLLKHDKVKVLLINIFGGITRCDEVARGIIEAVEETGVKKPIVIRLLGTNEEIGRRLLEEKGYSVFSEADDAVKKAVEIAKNLPR</sequence>
<dbReference type="Gene3D" id="3.30.1490.20">
    <property type="entry name" value="ATP-grasp fold, A domain"/>
    <property type="match status" value="1"/>
</dbReference>
<proteinExistence type="inferred from homology"/>
<dbReference type="SUPFAM" id="SSF56059">
    <property type="entry name" value="Glutathione synthetase ATP-binding domain-like"/>
    <property type="match status" value="1"/>
</dbReference>
<keyword evidence="4 7" id="KW-0547">Nucleotide-binding</keyword>
<dbReference type="InterPro" id="IPR016102">
    <property type="entry name" value="Succinyl-CoA_synth-like"/>
</dbReference>
<evidence type="ECO:0000256" key="7">
    <source>
        <dbReference type="HAMAP-Rule" id="MF_00558"/>
    </source>
</evidence>
<dbReference type="EC" id="6.2.1.5" evidence="7"/>
<keyword evidence="1 7" id="KW-0816">Tricarboxylic acid cycle</keyword>
<comment type="catalytic activity">
    <reaction evidence="7">
        <text>succinate + ATP + CoA = succinyl-CoA + ADP + phosphate</text>
        <dbReference type="Rhea" id="RHEA:17661"/>
        <dbReference type="ChEBI" id="CHEBI:30031"/>
        <dbReference type="ChEBI" id="CHEBI:30616"/>
        <dbReference type="ChEBI" id="CHEBI:43474"/>
        <dbReference type="ChEBI" id="CHEBI:57287"/>
        <dbReference type="ChEBI" id="CHEBI:57292"/>
        <dbReference type="ChEBI" id="CHEBI:456216"/>
        <dbReference type="EC" id="6.2.1.5"/>
    </reaction>
</comment>
<comment type="catalytic activity">
    <reaction evidence="7">
        <text>GTP + succinate + CoA = succinyl-CoA + GDP + phosphate</text>
        <dbReference type="Rhea" id="RHEA:22120"/>
        <dbReference type="ChEBI" id="CHEBI:30031"/>
        <dbReference type="ChEBI" id="CHEBI:37565"/>
        <dbReference type="ChEBI" id="CHEBI:43474"/>
        <dbReference type="ChEBI" id="CHEBI:57287"/>
        <dbReference type="ChEBI" id="CHEBI:57292"/>
        <dbReference type="ChEBI" id="CHEBI:58189"/>
    </reaction>
</comment>
<dbReference type="Gene3D" id="3.40.50.261">
    <property type="entry name" value="Succinyl-CoA synthetase domains"/>
    <property type="match status" value="1"/>
</dbReference>
<evidence type="ECO:0000256" key="1">
    <source>
        <dbReference type="ARBA" id="ARBA00022532"/>
    </source>
</evidence>
<evidence type="ECO:0000313" key="9">
    <source>
        <dbReference type="EMBL" id="ADI31468.1"/>
    </source>
</evidence>
<comment type="subunit">
    <text evidence="7">Heterotetramer of two alpha and two beta subunits.</text>
</comment>
<dbReference type="Pfam" id="PF00549">
    <property type="entry name" value="Ligase_CoA"/>
    <property type="match status" value="1"/>
</dbReference>
<dbReference type="InterPro" id="IPR013650">
    <property type="entry name" value="ATP-grasp_succ-CoA_synth-type"/>
</dbReference>
<dbReference type="GO" id="GO:0006104">
    <property type="term" value="P:succinyl-CoA metabolic process"/>
    <property type="evidence" value="ECO:0007669"/>
    <property type="project" value="TreeGrafter"/>
</dbReference>
<dbReference type="AlphaFoldDB" id="D7DBC1"/>
<feature type="binding site" evidence="7">
    <location>
        <position position="94"/>
    </location>
    <ligand>
        <name>ATP</name>
        <dbReference type="ChEBI" id="CHEBI:30616"/>
    </ligand>
</feature>
<evidence type="ECO:0000256" key="4">
    <source>
        <dbReference type="ARBA" id="ARBA00022741"/>
    </source>
</evidence>
<feature type="binding site" evidence="7">
    <location>
        <position position="191"/>
    </location>
    <ligand>
        <name>Mg(2+)</name>
        <dbReference type="ChEBI" id="CHEBI:18420"/>
    </ligand>
</feature>
<comment type="similarity">
    <text evidence="7">Belongs to the succinate/malate CoA ligase beta subunit family.</text>
</comment>
<evidence type="ECO:0000313" key="10">
    <source>
        <dbReference type="Proteomes" id="UP000002573"/>
    </source>
</evidence>
<dbReference type="PANTHER" id="PTHR11815">
    <property type="entry name" value="SUCCINYL-COA SYNTHETASE BETA CHAIN"/>
    <property type="match status" value="1"/>
</dbReference>
<reference evidence="10" key="1">
    <citation type="submission" date="2010-05" db="EMBL/GenBank/DDBJ databases">
        <title>Complete sequence of Staphylothermus hellenicus DSM 12710.</title>
        <authorList>
            <consortium name="US DOE Joint Genome Institute"/>
            <person name="Lucas S."/>
            <person name="Copeland A."/>
            <person name="Lapidus A."/>
            <person name="Cheng J.-F."/>
            <person name="Bruce D."/>
            <person name="Goodwin L."/>
            <person name="Pitluck S."/>
            <person name="Davenport K."/>
            <person name="Detter J.C."/>
            <person name="Han C."/>
            <person name="Tapia R."/>
            <person name="Larimer F."/>
            <person name="Land M."/>
            <person name="Hauser L."/>
            <person name="Kyrpides N."/>
            <person name="Mikhailova N."/>
            <person name="Anderson I.J."/>
            <person name="Woyke T."/>
        </authorList>
    </citation>
    <scope>NUCLEOTIDE SEQUENCE [LARGE SCALE GENOMIC DNA]</scope>
    <source>
        <strain evidence="10">DSM 12710 / JCM 10830 / BK20S6-10-b1 / P8</strain>
    </source>
</reference>
<dbReference type="GO" id="GO:0006099">
    <property type="term" value="P:tricarboxylic acid cycle"/>
    <property type="evidence" value="ECO:0007669"/>
    <property type="project" value="UniProtKB-UniRule"/>
</dbReference>
<dbReference type="OrthoDB" id="146449at2157"/>
<evidence type="ECO:0000256" key="3">
    <source>
        <dbReference type="ARBA" id="ARBA00022723"/>
    </source>
</evidence>
<dbReference type="eggNOG" id="arCOG01337">
    <property type="taxonomic scope" value="Archaea"/>
</dbReference>
<dbReference type="STRING" id="591019.Shell_0336"/>
<keyword evidence="5 7" id="KW-0067">ATP-binding</keyword>